<name>A0A9X1V5G0_9FLAO</name>
<proteinExistence type="predicted"/>
<evidence type="ECO:0000259" key="2">
    <source>
        <dbReference type="Pfam" id="PF08241"/>
    </source>
</evidence>
<protein>
    <submittedName>
        <fullName evidence="3">Class I SAM-dependent methyltransferase</fullName>
    </submittedName>
</protein>
<dbReference type="RefSeq" id="WP_240714737.1">
    <property type="nucleotide sequence ID" value="NZ_JAKVTV010000007.1"/>
</dbReference>
<organism evidence="3 4">
    <name type="scientific">Christiangramia lutea</name>
    <dbReference type="NCBI Taxonomy" id="1607951"/>
    <lineage>
        <taxon>Bacteria</taxon>
        <taxon>Pseudomonadati</taxon>
        <taxon>Bacteroidota</taxon>
        <taxon>Flavobacteriia</taxon>
        <taxon>Flavobacteriales</taxon>
        <taxon>Flavobacteriaceae</taxon>
        <taxon>Christiangramia</taxon>
    </lineage>
</organism>
<evidence type="ECO:0000313" key="4">
    <source>
        <dbReference type="Proteomes" id="UP001139226"/>
    </source>
</evidence>
<evidence type="ECO:0000313" key="3">
    <source>
        <dbReference type="EMBL" id="MCH4824569.1"/>
    </source>
</evidence>
<dbReference type="Pfam" id="PF08241">
    <property type="entry name" value="Methyltransf_11"/>
    <property type="match status" value="1"/>
</dbReference>
<dbReference type="GO" id="GO:0008757">
    <property type="term" value="F:S-adenosylmethionine-dependent methyltransferase activity"/>
    <property type="evidence" value="ECO:0007669"/>
    <property type="project" value="InterPro"/>
</dbReference>
<sequence length="244" mass="28642">MKITKLVILFNFKKILIGLFISLISYLFSNFIDNEIITKALIIFSGLILLNIILSILASYLLYDKSDLYKLENLPDYLNLNQIKNGIFIHASFDPISRYLQKKYPKMKLVVCDIYENRHLEEKMVSISKKEFPPNPREIKIDPTELPFKDNSQEIIFAVTSLHEILQHSKRVEFFKEAKRVLKTNGIIIISEQMRNGINFTFFNIGAFHFLTKKKWKNAIKESGLEIYHTKRINMFAEMIIIKT</sequence>
<dbReference type="AlphaFoldDB" id="A0A9X1V5G0"/>
<keyword evidence="3" id="KW-0489">Methyltransferase</keyword>
<dbReference type="Gene3D" id="3.40.50.150">
    <property type="entry name" value="Vaccinia Virus protein VP39"/>
    <property type="match status" value="1"/>
</dbReference>
<dbReference type="InterPro" id="IPR029063">
    <property type="entry name" value="SAM-dependent_MTases_sf"/>
</dbReference>
<feature type="domain" description="Methyltransferase type 11" evidence="2">
    <location>
        <begin position="120"/>
        <end position="190"/>
    </location>
</feature>
<reference evidence="3" key="1">
    <citation type="submission" date="2022-03" db="EMBL/GenBank/DDBJ databases">
        <title>Gramella crocea sp. nov., isolated from activated sludge of a seafood processing plant.</title>
        <authorList>
            <person name="Zhang X."/>
        </authorList>
    </citation>
    <scope>NUCLEOTIDE SEQUENCE</scope>
    <source>
        <strain evidence="3">YJ019</strain>
    </source>
</reference>
<dbReference type="CDD" id="cd02440">
    <property type="entry name" value="AdoMet_MTases"/>
    <property type="match status" value="1"/>
</dbReference>
<comment type="caution">
    <text evidence="3">The sequence shown here is derived from an EMBL/GenBank/DDBJ whole genome shotgun (WGS) entry which is preliminary data.</text>
</comment>
<gene>
    <name evidence="3" type="ORF">ML462_15455</name>
</gene>
<feature type="transmembrane region" description="Helical" evidence="1">
    <location>
        <begin position="7"/>
        <end position="28"/>
    </location>
</feature>
<accession>A0A9X1V5G0</accession>
<keyword evidence="1" id="KW-0812">Transmembrane</keyword>
<dbReference type="GO" id="GO:0032259">
    <property type="term" value="P:methylation"/>
    <property type="evidence" value="ECO:0007669"/>
    <property type="project" value="UniProtKB-KW"/>
</dbReference>
<evidence type="ECO:0000256" key="1">
    <source>
        <dbReference type="SAM" id="Phobius"/>
    </source>
</evidence>
<keyword evidence="3" id="KW-0808">Transferase</keyword>
<keyword evidence="1" id="KW-1133">Transmembrane helix</keyword>
<keyword evidence="4" id="KW-1185">Reference proteome</keyword>
<dbReference type="InterPro" id="IPR013216">
    <property type="entry name" value="Methyltransf_11"/>
</dbReference>
<dbReference type="EMBL" id="JAKVTV010000007">
    <property type="protein sequence ID" value="MCH4824569.1"/>
    <property type="molecule type" value="Genomic_DNA"/>
</dbReference>
<feature type="transmembrane region" description="Helical" evidence="1">
    <location>
        <begin position="40"/>
        <end position="63"/>
    </location>
</feature>
<dbReference type="Proteomes" id="UP001139226">
    <property type="component" value="Unassembled WGS sequence"/>
</dbReference>
<keyword evidence="1" id="KW-0472">Membrane</keyword>
<dbReference type="SUPFAM" id="SSF53335">
    <property type="entry name" value="S-adenosyl-L-methionine-dependent methyltransferases"/>
    <property type="match status" value="1"/>
</dbReference>